<feature type="domain" description="Acyltransferase 3" evidence="2">
    <location>
        <begin position="32"/>
        <end position="370"/>
    </location>
</feature>
<dbReference type="PANTHER" id="PTHR23028:SF53">
    <property type="entry name" value="ACYL_TRANSF_3 DOMAIN-CONTAINING PROTEIN"/>
    <property type="match status" value="1"/>
</dbReference>
<accession>A0ABX0M4A0</accession>
<keyword evidence="3" id="KW-0808">Transferase</keyword>
<proteinExistence type="predicted"/>
<feature type="transmembrane region" description="Helical" evidence="1">
    <location>
        <begin position="116"/>
        <end position="137"/>
    </location>
</feature>
<feature type="transmembrane region" description="Helical" evidence="1">
    <location>
        <begin position="183"/>
        <end position="200"/>
    </location>
</feature>
<sequence>MGKRIMNPHPMPSIRFLRESQLGEDSLHSLLISLLRGLAAIEVAAAHLRAGFFPGLRTLEDPALWYQALAFLTGFAHQAVVVFFLISGWLVGGSLLNKLGQPQAIKMYAIDRVTRLWTVLLPTFVLILATGIVSGVIDPHTPDFSRTNDYSFTALIGNLFGLQTIAVPEFGANFPLWSLSNETWYYVMFPLLVMCVAAGSGTRRVLAALVLLLIGMLLPFDMVLYFTIWLLGAAFSRVRVECGMPLRALLLVVLAIASVVFRLKGSNDDMVLASFPQDLLLSVLFLLFLSSTVNPLPADQRFIAPLRRVAVFFSNFSFTLYVVHIPLLGIMGYLGMTLFGRRQFSADSLGDLGIYLGMLAMVMVCAYGFYLLFEARTYAVRRWARQLLMGRPDMAPRSAPAKR</sequence>
<feature type="transmembrane region" description="Helical" evidence="1">
    <location>
        <begin position="244"/>
        <end position="263"/>
    </location>
</feature>
<dbReference type="InterPro" id="IPR050879">
    <property type="entry name" value="Acyltransferase_3"/>
</dbReference>
<comment type="caution">
    <text evidence="3">The sequence shown here is derived from an EMBL/GenBank/DDBJ whole genome shotgun (WGS) entry which is preliminary data.</text>
</comment>
<feature type="transmembrane region" description="Helical" evidence="1">
    <location>
        <begin position="354"/>
        <end position="373"/>
    </location>
</feature>
<evidence type="ECO:0000256" key="1">
    <source>
        <dbReference type="SAM" id="Phobius"/>
    </source>
</evidence>
<reference evidence="3 4" key="1">
    <citation type="submission" date="2019-09" db="EMBL/GenBank/DDBJ databases">
        <title>Taxonomy of Antarctic Massilia spp.: description of Massilia rubra sp. nov., Massilia aquatica sp. nov., Massilia mucilaginosa sp. nov., Massilia frigida sp. nov. isolated from streams, lakes and regoliths.</title>
        <authorList>
            <person name="Holochova P."/>
            <person name="Sedlacek I."/>
            <person name="Kralova S."/>
            <person name="Maslanova I."/>
            <person name="Busse H.-J."/>
            <person name="Stankova E."/>
            <person name="Vrbovska V."/>
            <person name="Kovarovic V."/>
            <person name="Bartak M."/>
            <person name="Svec P."/>
            <person name="Pantucek R."/>
        </authorList>
    </citation>
    <scope>NUCLEOTIDE SEQUENCE [LARGE SCALE GENOMIC DNA]</scope>
    <source>
        <strain evidence="3 4">CCM 8693</strain>
    </source>
</reference>
<name>A0ABX0M4A0_9BURK</name>
<keyword evidence="1" id="KW-1133">Transmembrane helix</keyword>
<feature type="transmembrane region" description="Helical" evidence="1">
    <location>
        <begin position="69"/>
        <end position="96"/>
    </location>
</feature>
<dbReference type="PANTHER" id="PTHR23028">
    <property type="entry name" value="ACETYLTRANSFERASE"/>
    <property type="match status" value="1"/>
</dbReference>
<protein>
    <submittedName>
        <fullName evidence="3">Acyltransferase</fullName>
    </submittedName>
</protein>
<gene>
    <name evidence="3" type="ORF">F1609_03905</name>
</gene>
<keyword evidence="1" id="KW-0812">Transmembrane</keyword>
<evidence type="ECO:0000313" key="3">
    <source>
        <dbReference type="EMBL" id="NHZ39315.1"/>
    </source>
</evidence>
<dbReference type="InterPro" id="IPR002656">
    <property type="entry name" value="Acyl_transf_3_dom"/>
</dbReference>
<dbReference type="EMBL" id="VVIW01000002">
    <property type="protein sequence ID" value="NHZ39315.1"/>
    <property type="molecule type" value="Genomic_DNA"/>
</dbReference>
<keyword evidence="4" id="KW-1185">Reference proteome</keyword>
<organism evidence="3 4">
    <name type="scientific">Massilia aquatica</name>
    <dbReference type="NCBI Taxonomy" id="2609000"/>
    <lineage>
        <taxon>Bacteria</taxon>
        <taxon>Pseudomonadati</taxon>
        <taxon>Pseudomonadota</taxon>
        <taxon>Betaproteobacteria</taxon>
        <taxon>Burkholderiales</taxon>
        <taxon>Oxalobacteraceae</taxon>
        <taxon>Telluria group</taxon>
        <taxon>Massilia</taxon>
    </lineage>
</organism>
<feature type="transmembrane region" description="Helical" evidence="1">
    <location>
        <begin position="309"/>
        <end position="334"/>
    </location>
</feature>
<dbReference type="GO" id="GO:0016746">
    <property type="term" value="F:acyltransferase activity"/>
    <property type="evidence" value="ECO:0007669"/>
    <property type="project" value="UniProtKB-KW"/>
</dbReference>
<dbReference type="Pfam" id="PF01757">
    <property type="entry name" value="Acyl_transf_3"/>
    <property type="match status" value="1"/>
</dbReference>
<keyword evidence="3" id="KW-0012">Acyltransferase</keyword>
<feature type="transmembrane region" description="Helical" evidence="1">
    <location>
        <begin position="206"/>
        <end position="232"/>
    </location>
</feature>
<evidence type="ECO:0000259" key="2">
    <source>
        <dbReference type="Pfam" id="PF01757"/>
    </source>
</evidence>
<evidence type="ECO:0000313" key="4">
    <source>
        <dbReference type="Proteomes" id="UP000819052"/>
    </source>
</evidence>
<keyword evidence="1" id="KW-0472">Membrane</keyword>
<dbReference type="Proteomes" id="UP000819052">
    <property type="component" value="Unassembled WGS sequence"/>
</dbReference>